<reference evidence="1" key="1">
    <citation type="submission" date="2019-08" db="EMBL/GenBank/DDBJ databases">
        <authorList>
            <person name="Kucharzyk K."/>
            <person name="Murdoch R.W."/>
            <person name="Higgins S."/>
            <person name="Loffler F."/>
        </authorList>
    </citation>
    <scope>NUCLEOTIDE SEQUENCE</scope>
</reference>
<dbReference type="PANTHER" id="PTHR30348">
    <property type="entry name" value="UNCHARACTERIZED PROTEIN YECE"/>
    <property type="match status" value="1"/>
</dbReference>
<dbReference type="SUPFAM" id="SSF117396">
    <property type="entry name" value="TM1631-like"/>
    <property type="match status" value="1"/>
</dbReference>
<evidence type="ECO:0008006" key="2">
    <source>
        <dbReference type="Google" id="ProtNLM"/>
    </source>
</evidence>
<dbReference type="Pfam" id="PF01904">
    <property type="entry name" value="DUF72"/>
    <property type="match status" value="1"/>
</dbReference>
<dbReference type="InterPro" id="IPR002763">
    <property type="entry name" value="DUF72"/>
</dbReference>
<evidence type="ECO:0000313" key="1">
    <source>
        <dbReference type="EMBL" id="MPL64559.1"/>
    </source>
</evidence>
<dbReference type="PANTHER" id="PTHR30348:SF13">
    <property type="entry name" value="UPF0759 PROTEIN YUNF"/>
    <property type="match status" value="1"/>
</dbReference>
<comment type="caution">
    <text evidence="1">The sequence shown here is derived from an EMBL/GenBank/DDBJ whole genome shotgun (WGS) entry which is preliminary data.</text>
</comment>
<sequence length="288" mass="33492">MPITKLYTPRACDTMKAIAKVEESLMENADIRIGTCGFSYAEWREVFYPKDLRQSEFLRFYSLVFPFVELDFSWYTMPKAEQLLAMTEQTPPDFLFCLKAHRSLSHEIGKDWGESAERFSSAAQVLSGKRQLAAILIQLPFRFSYTAENRVYLGDLISALDGFPLVVEFRNEFWYQQRVFDELAKRKVCLAIIDRPELPGLPPESQVLTSDRVYYRLHGRNSTQWWNGDATSRYDYEYSPEELKDRARMLAAISRKAKQVLVAFNNHAEAKAVKNARSLEGYIREFQL</sequence>
<gene>
    <name evidence="1" type="ORF">SDC9_10214</name>
</gene>
<protein>
    <recommendedName>
        <fullName evidence="2">DUF72 domain-containing protein</fullName>
    </recommendedName>
</protein>
<name>A0A644TCQ9_9ZZZZ</name>
<dbReference type="EMBL" id="VSSQ01000025">
    <property type="protein sequence ID" value="MPL64559.1"/>
    <property type="molecule type" value="Genomic_DNA"/>
</dbReference>
<dbReference type="Gene3D" id="3.20.20.410">
    <property type="entry name" value="Protein of unknown function UPF0759"/>
    <property type="match status" value="1"/>
</dbReference>
<organism evidence="1">
    <name type="scientific">bioreactor metagenome</name>
    <dbReference type="NCBI Taxonomy" id="1076179"/>
    <lineage>
        <taxon>unclassified sequences</taxon>
        <taxon>metagenomes</taxon>
        <taxon>ecological metagenomes</taxon>
    </lineage>
</organism>
<dbReference type="AlphaFoldDB" id="A0A644TCQ9"/>
<dbReference type="InterPro" id="IPR036520">
    <property type="entry name" value="UPF0759_sf"/>
</dbReference>
<proteinExistence type="predicted"/>
<accession>A0A644TCQ9</accession>